<name>A0ABD2ZX12_9GENT</name>
<dbReference type="EMBL" id="JBJUIK010000007">
    <property type="protein sequence ID" value="KAL3522707.1"/>
    <property type="molecule type" value="Genomic_DNA"/>
</dbReference>
<reference evidence="1 2" key="1">
    <citation type="submission" date="2024-11" db="EMBL/GenBank/DDBJ databases">
        <title>A near-complete genome assembly of Cinchona calisaya.</title>
        <authorList>
            <person name="Lian D.C."/>
            <person name="Zhao X.W."/>
            <person name="Wei L."/>
        </authorList>
    </citation>
    <scope>NUCLEOTIDE SEQUENCE [LARGE SCALE GENOMIC DNA]</scope>
    <source>
        <tissue evidence="1">Nenye</tissue>
    </source>
</reference>
<protein>
    <submittedName>
        <fullName evidence="1">Uncharacterized protein</fullName>
    </submittedName>
</protein>
<organism evidence="1 2">
    <name type="scientific">Cinchona calisaya</name>
    <dbReference type="NCBI Taxonomy" id="153742"/>
    <lineage>
        <taxon>Eukaryota</taxon>
        <taxon>Viridiplantae</taxon>
        <taxon>Streptophyta</taxon>
        <taxon>Embryophyta</taxon>
        <taxon>Tracheophyta</taxon>
        <taxon>Spermatophyta</taxon>
        <taxon>Magnoliopsida</taxon>
        <taxon>eudicotyledons</taxon>
        <taxon>Gunneridae</taxon>
        <taxon>Pentapetalae</taxon>
        <taxon>asterids</taxon>
        <taxon>lamiids</taxon>
        <taxon>Gentianales</taxon>
        <taxon>Rubiaceae</taxon>
        <taxon>Cinchonoideae</taxon>
        <taxon>Cinchoneae</taxon>
        <taxon>Cinchona</taxon>
    </lineage>
</organism>
<proteinExistence type="predicted"/>
<comment type="caution">
    <text evidence="1">The sequence shown here is derived from an EMBL/GenBank/DDBJ whole genome shotgun (WGS) entry which is preliminary data.</text>
</comment>
<dbReference type="Proteomes" id="UP001630127">
    <property type="component" value="Unassembled WGS sequence"/>
</dbReference>
<evidence type="ECO:0000313" key="1">
    <source>
        <dbReference type="EMBL" id="KAL3522707.1"/>
    </source>
</evidence>
<dbReference type="AlphaFoldDB" id="A0ABD2ZX12"/>
<sequence length="113" mass="13124">MIDVHDGSLTIEFDGEIIRFYIYEAMRYPIDVHSVFAIVVIDSTVQKVFDSNNEDGIYGIYVVITKHLIMNDLKDFKGKLSFKEHVEEAVAILDSLPPLTKRTFYFMFCSNQY</sequence>
<evidence type="ECO:0000313" key="2">
    <source>
        <dbReference type="Proteomes" id="UP001630127"/>
    </source>
</evidence>
<keyword evidence="2" id="KW-1185">Reference proteome</keyword>
<gene>
    <name evidence="1" type="ORF">ACH5RR_015541</name>
</gene>
<accession>A0ABD2ZX12</accession>